<dbReference type="Proteomes" id="UP000298179">
    <property type="component" value="Unassembled WGS sequence"/>
</dbReference>
<comment type="cofactor">
    <cofactor evidence="1">
        <name>heme b</name>
        <dbReference type="ChEBI" id="CHEBI:60344"/>
    </cofactor>
</comment>
<dbReference type="Pfam" id="PF01292">
    <property type="entry name" value="Ni_hydr_CYTB"/>
    <property type="match status" value="1"/>
</dbReference>
<dbReference type="AlphaFoldDB" id="A0A4Y8RT71"/>
<keyword evidence="11 13" id="KW-0472">Membrane</keyword>
<keyword evidence="10" id="KW-0408">Iron</keyword>
<evidence type="ECO:0000256" key="10">
    <source>
        <dbReference type="ARBA" id="ARBA00023004"/>
    </source>
</evidence>
<dbReference type="InterPro" id="IPR011577">
    <property type="entry name" value="Cyt_b561_bac/Ni-Hgenase"/>
</dbReference>
<evidence type="ECO:0000313" key="17">
    <source>
        <dbReference type="Proteomes" id="UP000298179"/>
    </source>
</evidence>
<keyword evidence="7" id="KW-0479">Metal-binding</keyword>
<evidence type="ECO:0000256" key="9">
    <source>
        <dbReference type="ARBA" id="ARBA00022989"/>
    </source>
</evidence>
<dbReference type="GO" id="GO:0020037">
    <property type="term" value="F:heme binding"/>
    <property type="evidence" value="ECO:0007669"/>
    <property type="project" value="TreeGrafter"/>
</dbReference>
<dbReference type="InterPro" id="IPR016174">
    <property type="entry name" value="Di-haem_cyt_TM"/>
</dbReference>
<evidence type="ECO:0000256" key="3">
    <source>
        <dbReference type="ARBA" id="ARBA00022448"/>
    </source>
</evidence>
<keyword evidence="9 13" id="KW-1133">Transmembrane helix</keyword>
<dbReference type="EMBL" id="SOZD01000001">
    <property type="protein sequence ID" value="TFF27017.1"/>
    <property type="molecule type" value="Genomic_DNA"/>
</dbReference>
<evidence type="ECO:0000256" key="11">
    <source>
        <dbReference type="ARBA" id="ARBA00023136"/>
    </source>
</evidence>
<evidence type="ECO:0000313" key="16">
    <source>
        <dbReference type="EMBL" id="TFF27017.1"/>
    </source>
</evidence>
<dbReference type="GO" id="GO:0009055">
    <property type="term" value="F:electron transfer activity"/>
    <property type="evidence" value="ECO:0007669"/>
    <property type="project" value="InterPro"/>
</dbReference>
<dbReference type="PANTHER" id="PTHR30529:SF1">
    <property type="entry name" value="CYTOCHROME B561 HOMOLOG 2"/>
    <property type="match status" value="1"/>
</dbReference>
<evidence type="ECO:0000256" key="4">
    <source>
        <dbReference type="ARBA" id="ARBA00022475"/>
    </source>
</evidence>
<dbReference type="InterPro" id="IPR052168">
    <property type="entry name" value="Cytochrome_b561_oxidase"/>
</dbReference>
<dbReference type="GO" id="GO:0005886">
    <property type="term" value="C:plasma membrane"/>
    <property type="evidence" value="ECO:0007669"/>
    <property type="project" value="UniProtKB-SubCell"/>
</dbReference>
<evidence type="ECO:0000256" key="8">
    <source>
        <dbReference type="ARBA" id="ARBA00022982"/>
    </source>
</evidence>
<evidence type="ECO:0000256" key="7">
    <source>
        <dbReference type="ARBA" id="ARBA00022723"/>
    </source>
</evidence>
<dbReference type="OrthoDB" id="8156287at2"/>
<keyword evidence="6 13" id="KW-0812">Transmembrane</keyword>
<feature type="domain" description="Cytochrome b561 bacterial/Ni-hydrogenase" evidence="14">
    <location>
        <begin position="18"/>
        <end position="172"/>
    </location>
</feature>
<evidence type="ECO:0000256" key="5">
    <source>
        <dbReference type="ARBA" id="ARBA00022617"/>
    </source>
</evidence>
<evidence type="ECO:0000256" key="6">
    <source>
        <dbReference type="ARBA" id="ARBA00022692"/>
    </source>
</evidence>
<evidence type="ECO:0000256" key="1">
    <source>
        <dbReference type="ARBA" id="ARBA00001970"/>
    </source>
</evidence>
<feature type="transmembrane region" description="Helical" evidence="13">
    <location>
        <begin position="142"/>
        <end position="163"/>
    </location>
</feature>
<accession>A0A4Y8RT71</accession>
<comment type="caution">
    <text evidence="16">The sequence shown here is derived from an EMBL/GenBank/DDBJ whole genome shotgun (WGS) entry which is preliminary data.</text>
</comment>
<organism evidence="16 17">
    <name type="scientific">Jiella endophytica</name>
    <dbReference type="NCBI Taxonomy" id="2558362"/>
    <lineage>
        <taxon>Bacteria</taxon>
        <taxon>Pseudomonadati</taxon>
        <taxon>Pseudomonadota</taxon>
        <taxon>Alphaproteobacteria</taxon>
        <taxon>Hyphomicrobiales</taxon>
        <taxon>Aurantimonadaceae</taxon>
        <taxon>Jiella</taxon>
    </lineage>
</organism>
<evidence type="ECO:0000256" key="2">
    <source>
        <dbReference type="ARBA" id="ARBA00004651"/>
    </source>
</evidence>
<feature type="transmembrane region" description="Helical" evidence="13">
    <location>
        <begin position="63"/>
        <end position="83"/>
    </location>
</feature>
<feature type="transmembrane region" description="Helical" evidence="13">
    <location>
        <begin position="21"/>
        <end position="38"/>
    </location>
</feature>
<comment type="subcellular location">
    <subcellularLocation>
        <location evidence="2">Cell membrane</location>
        <topology evidence="2">Multi-pass membrane protein</topology>
    </subcellularLocation>
</comment>
<feature type="transmembrane region" description="Helical" evidence="13">
    <location>
        <begin position="111"/>
        <end position="130"/>
    </location>
</feature>
<dbReference type="EMBL" id="SOZD01000005">
    <property type="protein sequence ID" value="TFF20716.1"/>
    <property type="molecule type" value="Genomic_DNA"/>
</dbReference>
<gene>
    <name evidence="16" type="ORF">E3C22_00615</name>
    <name evidence="15" type="ORF">E3C22_17655</name>
</gene>
<dbReference type="GO" id="GO:0046872">
    <property type="term" value="F:metal ion binding"/>
    <property type="evidence" value="ECO:0007669"/>
    <property type="project" value="UniProtKB-KW"/>
</dbReference>
<dbReference type="GO" id="GO:0022904">
    <property type="term" value="P:respiratory electron transport chain"/>
    <property type="evidence" value="ECO:0007669"/>
    <property type="project" value="InterPro"/>
</dbReference>
<proteinExistence type="inferred from homology"/>
<keyword evidence="5" id="KW-0349">Heme</keyword>
<name>A0A4Y8RT71_9HYPH</name>
<keyword evidence="4" id="KW-1003">Cell membrane</keyword>
<keyword evidence="8" id="KW-0249">Electron transport</keyword>
<keyword evidence="3" id="KW-0813">Transport</keyword>
<sequence length="177" mass="19806">MTASANPTPVSAPRSTGWSSLSVALHWTIVVLIIVQFIDHEWMVDMWRATRRGTEIDAATETWGWVHIIAGTLVLVAALVRLWDRFAHGRPPYPAEEPTWASWLARITHGLIYAILILMPIAGLVAWFLVIGEAGEVHELMWTPLLILIGLHVVGALAQQFWFKTNVLKRIFVPGTV</sequence>
<evidence type="ECO:0000256" key="12">
    <source>
        <dbReference type="ARBA" id="ARBA00037975"/>
    </source>
</evidence>
<reference evidence="16 17" key="1">
    <citation type="submission" date="2019-03" db="EMBL/GenBank/DDBJ databases">
        <title>Jiella endophytica sp. nov., a novel endophytic bacterium isolated from root of Ficus microcarpa Linn. f.</title>
        <authorList>
            <person name="Tuo L."/>
        </authorList>
    </citation>
    <scope>NUCLEOTIDE SEQUENCE [LARGE SCALE GENOMIC DNA]</scope>
    <source>
        <strain evidence="16 17">CBS5Q-3</strain>
    </source>
</reference>
<dbReference type="PANTHER" id="PTHR30529">
    <property type="entry name" value="CYTOCHROME B561"/>
    <property type="match status" value="1"/>
</dbReference>
<dbReference type="SUPFAM" id="SSF81342">
    <property type="entry name" value="Transmembrane di-heme cytochromes"/>
    <property type="match status" value="1"/>
</dbReference>
<evidence type="ECO:0000256" key="13">
    <source>
        <dbReference type="SAM" id="Phobius"/>
    </source>
</evidence>
<evidence type="ECO:0000259" key="14">
    <source>
        <dbReference type="Pfam" id="PF01292"/>
    </source>
</evidence>
<protein>
    <submittedName>
        <fullName evidence="16">Cytochrome b</fullName>
    </submittedName>
</protein>
<dbReference type="RefSeq" id="WP_134759218.1">
    <property type="nucleotide sequence ID" value="NZ_SOZD01000001.1"/>
</dbReference>
<evidence type="ECO:0000313" key="15">
    <source>
        <dbReference type="EMBL" id="TFF20716.1"/>
    </source>
</evidence>
<comment type="similarity">
    <text evidence="12">Belongs to the cytochrome b561 family.</text>
</comment>
<keyword evidence="17" id="KW-1185">Reference proteome</keyword>